<dbReference type="Gene3D" id="3.40.30.10">
    <property type="entry name" value="Glutaredoxin"/>
    <property type="match status" value="1"/>
</dbReference>
<gene>
    <name evidence="8" type="ORF">NAEGRDRAFT_29135</name>
</gene>
<dbReference type="GeneID" id="8863651"/>
<dbReference type="OrthoDB" id="415696at2759"/>
<dbReference type="FunCoup" id="D2UYT0">
    <property type="interactions" value="258"/>
</dbReference>
<dbReference type="GO" id="GO:0046872">
    <property type="term" value="F:metal ion binding"/>
    <property type="evidence" value="ECO:0007669"/>
    <property type="project" value="UniProtKB-KW"/>
</dbReference>
<name>D2UYT0_NAEGR</name>
<evidence type="ECO:0000313" key="9">
    <source>
        <dbReference type="Proteomes" id="UP000006671"/>
    </source>
</evidence>
<dbReference type="Pfam" id="PF00462">
    <property type="entry name" value="Glutaredoxin"/>
    <property type="match status" value="1"/>
</dbReference>
<dbReference type="eggNOG" id="KOG0911">
    <property type="taxonomic scope" value="Eukaryota"/>
</dbReference>
<keyword evidence="9" id="KW-1185">Reference proteome</keyword>
<evidence type="ECO:0000259" key="7">
    <source>
        <dbReference type="Pfam" id="PF00462"/>
    </source>
</evidence>
<keyword evidence="2" id="KW-0479">Metal-binding</keyword>
<evidence type="ECO:0000256" key="4">
    <source>
        <dbReference type="ARBA" id="ARBA00023014"/>
    </source>
</evidence>
<keyword evidence="3" id="KW-0408">Iron</keyword>
<dbReference type="AlphaFoldDB" id="D2UYT0"/>
<sequence length="132" mass="15366">MLIILFLSDLFTPFTDYGTITRYQSRMKTLEMKEEIQKIIESNNIVLFMKGTPQRPECGFSGAVVQVLKLYDVEYHSENMNKDTMMKEALKEYSDWPTIPQLYVNGKFIGGSDIVLNYHKNHEFQDVLDGKL</sequence>
<dbReference type="InterPro" id="IPR002109">
    <property type="entry name" value="Glutaredoxin"/>
</dbReference>
<dbReference type="GO" id="GO:0051537">
    <property type="term" value="F:2 iron, 2 sulfur cluster binding"/>
    <property type="evidence" value="ECO:0007669"/>
    <property type="project" value="UniProtKB-KW"/>
</dbReference>
<evidence type="ECO:0000256" key="1">
    <source>
        <dbReference type="ARBA" id="ARBA00022714"/>
    </source>
</evidence>
<dbReference type="GO" id="GO:0005739">
    <property type="term" value="C:mitochondrion"/>
    <property type="evidence" value="ECO:0007669"/>
    <property type="project" value="UniProtKB-ARBA"/>
</dbReference>
<dbReference type="InParanoid" id="D2UYT0"/>
<protein>
    <submittedName>
        <fullName evidence="8">Predicted protein</fullName>
    </submittedName>
</protein>
<dbReference type="STRING" id="5762.D2UYT0"/>
<organism evidence="9">
    <name type="scientific">Naegleria gruberi</name>
    <name type="common">Amoeba</name>
    <dbReference type="NCBI Taxonomy" id="5762"/>
    <lineage>
        <taxon>Eukaryota</taxon>
        <taxon>Discoba</taxon>
        <taxon>Heterolobosea</taxon>
        <taxon>Tetramitia</taxon>
        <taxon>Eutetramitia</taxon>
        <taxon>Vahlkampfiidae</taxon>
        <taxon>Naegleria</taxon>
    </lineage>
</organism>
<reference evidence="8 9" key="1">
    <citation type="journal article" date="2010" name="Cell">
        <title>The genome of Naegleria gruberi illuminates early eukaryotic versatility.</title>
        <authorList>
            <person name="Fritz-Laylin L.K."/>
            <person name="Prochnik S.E."/>
            <person name="Ginger M.L."/>
            <person name="Dacks J.B."/>
            <person name="Carpenter M.L."/>
            <person name="Field M.C."/>
            <person name="Kuo A."/>
            <person name="Paredez A."/>
            <person name="Chapman J."/>
            <person name="Pham J."/>
            <person name="Shu S."/>
            <person name="Neupane R."/>
            <person name="Cipriano M."/>
            <person name="Mancuso J."/>
            <person name="Tu H."/>
            <person name="Salamov A."/>
            <person name="Lindquist E."/>
            <person name="Shapiro H."/>
            <person name="Lucas S."/>
            <person name="Grigoriev I.V."/>
            <person name="Cande W.Z."/>
            <person name="Fulton C."/>
            <person name="Rokhsar D.S."/>
            <person name="Dawson S.C."/>
        </authorList>
    </citation>
    <scope>NUCLEOTIDE SEQUENCE [LARGE SCALE GENOMIC DNA]</scope>
    <source>
        <strain evidence="8 9">NEG-M</strain>
    </source>
</reference>
<evidence type="ECO:0000256" key="6">
    <source>
        <dbReference type="SAM" id="SignalP"/>
    </source>
</evidence>
<keyword evidence="1" id="KW-0001">2Fe-2S</keyword>
<dbReference type="Proteomes" id="UP000006671">
    <property type="component" value="Unassembled WGS sequence"/>
</dbReference>
<dbReference type="InterPro" id="IPR004480">
    <property type="entry name" value="Monothiol_GRX-rel"/>
</dbReference>
<dbReference type="OMA" id="TKLMPQC"/>
<evidence type="ECO:0000256" key="2">
    <source>
        <dbReference type="ARBA" id="ARBA00022723"/>
    </source>
</evidence>
<feature type="chain" id="PRO_5003037120" evidence="6">
    <location>
        <begin position="18"/>
        <end position="132"/>
    </location>
</feature>
<dbReference type="EMBL" id="GG738845">
    <property type="protein sequence ID" value="EFC50535.1"/>
    <property type="molecule type" value="Genomic_DNA"/>
</dbReference>
<feature type="signal peptide" evidence="6">
    <location>
        <begin position="1"/>
        <end position="17"/>
    </location>
</feature>
<feature type="domain" description="Glutaredoxin" evidence="7">
    <location>
        <begin position="45"/>
        <end position="109"/>
    </location>
</feature>
<keyword evidence="5" id="KW-0676">Redox-active center</keyword>
<evidence type="ECO:0000313" key="8">
    <source>
        <dbReference type="EMBL" id="EFC50535.1"/>
    </source>
</evidence>
<dbReference type="VEuPathDB" id="AmoebaDB:NAEGRDRAFT_29135"/>
<dbReference type="InterPro" id="IPR036249">
    <property type="entry name" value="Thioredoxin-like_sf"/>
</dbReference>
<dbReference type="RefSeq" id="XP_002683279.1">
    <property type="nucleotide sequence ID" value="XM_002683233.1"/>
</dbReference>
<evidence type="ECO:0000256" key="3">
    <source>
        <dbReference type="ARBA" id="ARBA00023004"/>
    </source>
</evidence>
<dbReference type="InterPro" id="IPR033658">
    <property type="entry name" value="GRX_PICOT-like"/>
</dbReference>
<evidence type="ECO:0000256" key="5">
    <source>
        <dbReference type="ARBA" id="ARBA00023284"/>
    </source>
</evidence>
<dbReference type="PROSITE" id="PS51354">
    <property type="entry name" value="GLUTAREDOXIN_2"/>
    <property type="match status" value="1"/>
</dbReference>
<dbReference type="PANTHER" id="PTHR10293">
    <property type="entry name" value="GLUTAREDOXIN FAMILY MEMBER"/>
    <property type="match status" value="1"/>
</dbReference>
<dbReference type="KEGG" id="ngr:NAEGRDRAFT_29135"/>
<keyword evidence="6" id="KW-0732">Signal</keyword>
<dbReference type="SUPFAM" id="SSF52833">
    <property type="entry name" value="Thioredoxin-like"/>
    <property type="match status" value="1"/>
</dbReference>
<keyword evidence="4" id="KW-0411">Iron-sulfur</keyword>
<accession>D2UYT0</accession>
<dbReference type="CDD" id="cd03028">
    <property type="entry name" value="GRX_PICOT_like"/>
    <property type="match status" value="1"/>
</dbReference>
<dbReference type="PANTHER" id="PTHR10293:SF16">
    <property type="entry name" value="GLUTAREDOXIN-RELATED PROTEIN 5, MITOCHONDRIAL"/>
    <property type="match status" value="1"/>
</dbReference>
<dbReference type="NCBIfam" id="TIGR00365">
    <property type="entry name" value="Grx4 family monothiol glutaredoxin"/>
    <property type="match status" value="1"/>
</dbReference>
<proteinExistence type="predicted"/>